<dbReference type="OrthoDB" id="9796521at2"/>
<dbReference type="EMBL" id="BIFS01000001">
    <property type="protein sequence ID" value="GCE16554.1"/>
    <property type="molecule type" value="Genomic_DNA"/>
</dbReference>
<gene>
    <name evidence="2" type="ORF">KDK_03540</name>
</gene>
<dbReference type="Proteomes" id="UP000287188">
    <property type="component" value="Unassembled WGS sequence"/>
</dbReference>
<dbReference type="RefSeq" id="WP_126548433.1">
    <property type="nucleotide sequence ID" value="NZ_BIFS01000001.1"/>
</dbReference>
<dbReference type="PANTHER" id="PTHR36503:SF3">
    <property type="entry name" value="BLR0126 PROTEIN"/>
    <property type="match status" value="1"/>
</dbReference>
<keyword evidence="3" id="KW-1185">Reference proteome</keyword>
<comment type="caution">
    <text evidence="2">The sequence shown here is derived from an EMBL/GenBank/DDBJ whole genome shotgun (WGS) entry which is preliminary data.</text>
</comment>
<evidence type="ECO:0000313" key="3">
    <source>
        <dbReference type="Proteomes" id="UP000287188"/>
    </source>
</evidence>
<dbReference type="PANTHER" id="PTHR36503">
    <property type="entry name" value="BLR2520 PROTEIN"/>
    <property type="match status" value="1"/>
</dbReference>
<feature type="domain" description="VOC" evidence="1">
    <location>
        <begin position="2"/>
        <end position="126"/>
    </location>
</feature>
<dbReference type="InterPro" id="IPR004360">
    <property type="entry name" value="Glyas_Fos-R_dOase_dom"/>
</dbReference>
<reference evidence="3" key="1">
    <citation type="submission" date="2018-12" db="EMBL/GenBank/DDBJ databases">
        <title>Tengunoibacter tsumagoiensis gen. nov., sp. nov., Dictyobacter kobayashii sp. nov., D. alpinus sp. nov., and D. joshuensis sp. nov. and description of Dictyobacteraceae fam. nov. within the order Ktedonobacterales isolated from Tengu-no-mugimeshi.</title>
        <authorList>
            <person name="Wang C.M."/>
            <person name="Zheng Y."/>
            <person name="Sakai Y."/>
            <person name="Toyoda A."/>
            <person name="Minakuchi Y."/>
            <person name="Abe K."/>
            <person name="Yokota A."/>
            <person name="Yabe S."/>
        </authorList>
    </citation>
    <scope>NUCLEOTIDE SEQUENCE [LARGE SCALE GENOMIC DNA]</scope>
    <source>
        <strain evidence="3">Uno11</strain>
    </source>
</reference>
<dbReference type="InterPro" id="IPR037523">
    <property type="entry name" value="VOC_core"/>
</dbReference>
<dbReference type="Gene3D" id="3.10.180.10">
    <property type="entry name" value="2,3-Dihydroxybiphenyl 1,2-Dioxygenase, domain 1"/>
    <property type="match status" value="1"/>
</dbReference>
<organism evidence="2 3">
    <name type="scientific">Dictyobacter kobayashii</name>
    <dbReference type="NCBI Taxonomy" id="2014872"/>
    <lineage>
        <taxon>Bacteria</taxon>
        <taxon>Bacillati</taxon>
        <taxon>Chloroflexota</taxon>
        <taxon>Ktedonobacteria</taxon>
        <taxon>Ktedonobacterales</taxon>
        <taxon>Dictyobacteraceae</taxon>
        <taxon>Dictyobacter</taxon>
    </lineage>
</organism>
<protein>
    <submittedName>
        <fullName evidence="2">Glyoxalase</fullName>
    </submittedName>
</protein>
<evidence type="ECO:0000259" key="1">
    <source>
        <dbReference type="PROSITE" id="PS51819"/>
    </source>
</evidence>
<name>A0A402ABS3_9CHLR</name>
<dbReference type="SUPFAM" id="SSF54593">
    <property type="entry name" value="Glyoxalase/Bleomycin resistance protein/Dihydroxybiphenyl dioxygenase"/>
    <property type="match status" value="1"/>
</dbReference>
<dbReference type="InterPro" id="IPR029068">
    <property type="entry name" value="Glyas_Bleomycin-R_OHBP_Dase"/>
</dbReference>
<dbReference type="AlphaFoldDB" id="A0A402ABS3"/>
<dbReference type="Pfam" id="PF00903">
    <property type="entry name" value="Glyoxalase"/>
    <property type="match status" value="1"/>
</dbReference>
<dbReference type="PROSITE" id="PS51819">
    <property type="entry name" value="VOC"/>
    <property type="match status" value="1"/>
</dbReference>
<proteinExistence type="predicted"/>
<accession>A0A402ABS3</accession>
<sequence length="135" mass="15231">MKLICVRLLISDFAVSLNFWHDIVGLSLKYSDETMGYAYFELDGTGLELFKRDEFVTSIGEVPASHTAQEWQTVLNFQVEDVDATYAELVKRGAHSIARPQDRPAWQARTAHFSDPDGHILEIYSPLGENELPTA</sequence>
<evidence type="ECO:0000313" key="2">
    <source>
        <dbReference type="EMBL" id="GCE16554.1"/>
    </source>
</evidence>